<accession>E1Z5M3</accession>
<dbReference type="PANTHER" id="PTHR19848:SF8">
    <property type="entry name" value="F-BOX AND WD REPEAT DOMAIN CONTAINING 7"/>
    <property type="match status" value="1"/>
</dbReference>
<dbReference type="EMBL" id="GL433837">
    <property type="protein sequence ID" value="EFN58498.1"/>
    <property type="molecule type" value="Genomic_DNA"/>
</dbReference>
<dbReference type="GeneID" id="17358048"/>
<evidence type="ECO:0000256" key="3">
    <source>
        <dbReference type="PROSITE-ProRule" id="PRU00221"/>
    </source>
</evidence>
<evidence type="ECO:0000256" key="4">
    <source>
        <dbReference type="SAM" id="MobiDB-lite"/>
    </source>
</evidence>
<dbReference type="InterPro" id="IPR001680">
    <property type="entry name" value="WD40_rpt"/>
</dbReference>
<keyword evidence="1 3" id="KW-0853">WD repeat</keyword>
<dbReference type="PROSITE" id="PS00678">
    <property type="entry name" value="WD_REPEATS_1"/>
    <property type="match status" value="1"/>
</dbReference>
<evidence type="ECO:0000256" key="2">
    <source>
        <dbReference type="ARBA" id="ARBA00022737"/>
    </source>
</evidence>
<name>E1Z5M3_CHLVA</name>
<evidence type="ECO:0000313" key="5">
    <source>
        <dbReference type="EMBL" id="EFN58498.1"/>
    </source>
</evidence>
<dbReference type="RefSeq" id="XP_005850600.1">
    <property type="nucleotide sequence ID" value="XM_005850538.1"/>
</dbReference>
<dbReference type="Pfam" id="PF00400">
    <property type="entry name" value="WD40"/>
    <property type="match status" value="2"/>
</dbReference>
<dbReference type="OrthoDB" id="340259at2759"/>
<dbReference type="Gene3D" id="2.130.10.10">
    <property type="entry name" value="YVTN repeat-like/Quinoprotein amine dehydrogenase"/>
    <property type="match status" value="2"/>
</dbReference>
<dbReference type="InterPro" id="IPR019775">
    <property type="entry name" value="WD40_repeat_CS"/>
</dbReference>
<dbReference type="InterPro" id="IPR036322">
    <property type="entry name" value="WD40_repeat_dom_sf"/>
</dbReference>
<evidence type="ECO:0000313" key="6">
    <source>
        <dbReference type="Proteomes" id="UP000008141"/>
    </source>
</evidence>
<dbReference type="KEGG" id="cvr:CHLNCDRAFT_140541"/>
<evidence type="ECO:0000256" key="1">
    <source>
        <dbReference type="ARBA" id="ARBA00022574"/>
    </source>
</evidence>
<feature type="compositionally biased region" description="Low complexity" evidence="4">
    <location>
        <begin position="382"/>
        <end position="407"/>
    </location>
</feature>
<keyword evidence="2" id="KW-0677">Repeat</keyword>
<protein>
    <submittedName>
        <fullName evidence="5">Uncharacterized protein</fullName>
    </submittedName>
</protein>
<dbReference type="STRING" id="554065.E1Z5M3"/>
<keyword evidence="6" id="KW-1185">Reference proteome</keyword>
<sequence>MNQDELEAFANEHHIPSLTQLWAVELEEAPVCMGLSPKGQLLAVGTVDDAIPVLDVASGKVAHTLAGHDGGTNGLAFLSGNSLASVGEDGSARVWNVARAACLHQLPVDADGADRTGSGHSVGHLTGAPGAKSFACSAGRLVTIFTLGASPQQQPSRRVLGPLDSTVESLRFDRRGNLLATYNGGVSYWNFERREEDKQELGLPHSGACLCGDVTPGLDYIVAGCHDSTVHIYHFRQQRKSGVELQEMTCGGYDGKVTAVDFNPKGDRMASAGGDKNTVWDFSGSPTGTLPTLTAWQPDGEGWLATAGKDGRLLVYDVEAKLPMRKGMPFICQPGALGLTDGDEVTALVFARDGILYTGHISGMVRRWELPLAGSSEDGDEAPQLQAAAAAQQQQPSQATAAETERP</sequence>
<feature type="region of interest" description="Disordered" evidence="4">
    <location>
        <begin position="374"/>
        <end position="407"/>
    </location>
</feature>
<organism evidence="6">
    <name type="scientific">Chlorella variabilis</name>
    <name type="common">Green alga</name>
    <dbReference type="NCBI Taxonomy" id="554065"/>
    <lineage>
        <taxon>Eukaryota</taxon>
        <taxon>Viridiplantae</taxon>
        <taxon>Chlorophyta</taxon>
        <taxon>core chlorophytes</taxon>
        <taxon>Trebouxiophyceae</taxon>
        <taxon>Chlorellales</taxon>
        <taxon>Chlorellaceae</taxon>
        <taxon>Chlorella clade</taxon>
        <taxon>Chlorella</taxon>
    </lineage>
</organism>
<proteinExistence type="predicted"/>
<dbReference type="SUPFAM" id="SSF50978">
    <property type="entry name" value="WD40 repeat-like"/>
    <property type="match status" value="1"/>
</dbReference>
<reference evidence="5 6" key="1">
    <citation type="journal article" date="2010" name="Plant Cell">
        <title>The Chlorella variabilis NC64A genome reveals adaptation to photosymbiosis, coevolution with viruses, and cryptic sex.</title>
        <authorList>
            <person name="Blanc G."/>
            <person name="Duncan G."/>
            <person name="Agarkova I."/>
            <person name="Borodovsky M."/>
            <person name="Gurnon J."/>
            <person name="Kuo A."/>
            <person name="Lindquist E."/>
            <person name="Lucas S."/>
            <person name="Pangilinan J."/>
            <person name="Polle J."/>
            <person name="Salamov A."/>
            <person name="Terry A."/>
            <person name="Yamada T."/>
            <person name="Dunigan D.D."/>
            <person name="Grigoriev I.V."/>
            <person name="Claverie J.M."/>
            <person name="Van Etten J.L."/>
        </authorList>
    </citation>
    <scope>NUCLEOTIDE SEQUENCE [LARGE SCALE GENOMIC DNA]</scope>
    <source>
        <strain evidence="5 6">NC64A</strain>
    </source>
</reference>
<dbReference type="PROSITE" id="PS50082">
    <property type="entry name" value="WD_REPEATS_2"/>
    <property type="match status" value="1"/>
</dbReference>
<gene>
    <name evidence="5" type="ORF">CHLNCDRAFT_140541</name>
</gene>
<dbReference type="InParanoid" id="E1Z5M3"/>
<dbReference type="AlphaFoldDB" id="E1Z5M3"/>
<dbReference type="eggNOG" id="KOG0296">
    <property type="taxonomic scope" value="Eukaryota"/>
</dbReference>
<feature type="repeat" description="WD" evidence="3">
    <location>
        <begin position="65"/>
        <end position="105"/>
    </location>
</feature>
<dbReference type="Proteomes" id="UP000008141">
    <property type="component" value="Unassembled WGS sequence"/>
</dbReference>
<dbReference type="InterPro" id="IPR015943">
    <property type="entry name" value="WD40/YVTN_repeat-like_dom_sf"/>
</dbReference>
<dbReference type="PANTHER" id="PTHR19848">
    <property type="entry name" value="WD40 REPEAT PROTEIN"/>
    <property type="match status" value="1"/>
</dbReference>
<dbReference type="SMART" id="SM00320">
    <property type="entry name" value="WD40"/>
    <property type="match status" value="6"/>
</dbReference>